<comment type="caution">
    <text evidence="1">The sequence shown here is derived from an EMBL/GenBank/DDBJ whole genome shotgun (WGS) entry which is preliminary data.</text>
</comment>
<proteinExistence type="predicted"/>
<dbReference type="AlphaFoldDB" id="A0A2I0J7H2"/>
<evidence type="ECO:0000313" key="1">
    <source>
        <dbReference type="EMBL" id="PKI52182.1"/>
    </source>
</evidence>
<keyword evidence="2" id="KW-1185">Reference proteome</keyword>
<protein>
    <submittedName>
        <fullName evidence="1">Uncharacterized protein</fullName>
    </submittedName>
</protein>
<dbReference type="EMBL" id="PGOL01001966">
    <property type="protein sequence ID" value="PKI52182.1"/>
    <property type="molecule type" value="Genomic_DNA"/>
</dbReference>
<gene>
    <name evidence="1" type="ORF">CRG98_027425</name>
</gene>
<reference evidence="1 2" key="1">
    <citation type="submission" date="2017-11" db="EMBL/GenBank/DDBJ databases">
        <title>De-novo sequencing of pomegranate (Punica granatum L.) genome.</title>
        <authorList>
            <person name="Akparov Z."/>
            <person name="Amiraslanov A."/>
            <person name="Hajiyeva S."/>
            <person name="Abbasov M."/>
            <person name="Kaur K."/>
            <person name="Hamwieh A."/>
            <person name="Solovyev V."/>
            <person name="Salamov A."/>
            <person name="Braich B."/>
            <person name="Kosarev P."/>
            <person name="Mahmoud A."/>
            <person name="Hajiyev E."/>
            <person name="Babayeva S."/>
            <person name="Izzatullayeva V."/>
            <person name="Mammadov A."/>
            <person name="Mammadov A."/>
            <person name="Sharifova S."/>
            <person name="Ojaghi J."/>
            <person name="Eynullazada K."/>
            <person name="Bayramov B."/>
            <person name="Abdulazimova A."/>
            <person name="Shahmuradov I."/>
        </authorList>
    </citation>
    <scope>NUCLEOTIDE SEQUENCE [LARGE SCALE GENOMIC DNA]</scope>
    <source>
        <strain evidence="2">cv. AG2017</strain>
        <tissue evidence="1">Leaf</tissue>
    </source>
</reference>
<dbReference type="Proteomes" id="UP000233551">
    <property type="component" value="Unassembled WGS sequence"/>
</dbReference>
<accession>A0A2I0J7H2</accession>
<name>A0A2I0J7H2_PUNGR</name>
<evidence type="ECO:0000313" key="2">
    <source>
        <dbReference type="Proteomes" id="UP000233551"/>
    </source>
</evidence>
<organism evidence="1 2">
    <name type="scientific">Punica granatum</name>
    <name type="common">Pomegranate</name>
    <dbReference type="NCBI Taxonomy" id="22663"/>
    <lineage>
        <taxon>Eukaryota</taxon>
        <taxon>Viridiplantae</taxon>
        <taxon>Streptophyta</taxon>
        <taxon>Embryophyta</taxon>
        <taxon>Tracheophyta</taxon>
        <taxon>Spermatophyta</taxon>
        <taxon>Magnoliopsida</taxon>
        <taxon>eudicotyledons</taxon>
        <taxon>Gunneridae</taxon>
        <taxon>Pentapetalae</taxon>
        <taxon>rosids</taxon>
        <taxon>malvids</taxon>
        <taxon>Myrtales</taxon>
        <taxon>Lythraceae</taxon>
        <taxon>Punica</taxon>
    </lineage>
</organism>
<sequence length="182" mass="19929">METPPSFLELSTMEMVEGQKFEDYATNWRSEAAKHFPPICEAQQIQMFHGTLKGAYYSHLMGHKSTFSEMIMAGKQVDLGIKLGRLEGPAKKGEGESSRKTAVVAAPTNGRRGKEASVNAVNLGHPGSQQYSVNFTPTPPATLAYAPSTVHYQSQHPAQPIYYSALLAPQQIVHHYPPASTQ</sequence>